<dbReference type="InterPro" id="IPR006573">
    <property type="entry name" value="NHR_dom"/>
</dbReference>
<dbReference type="InterPro" id="IPR043136">
    <property type="entry name" value="B30.2/SPRY_sf"/>
</dbReference>
<protein>
    <recommendedName>
        <fullName evidence="11">RING-type domain-containing protein</fullName>
    </recommendedName>
</protein>
<evidence type="ECO:0000256" key="1">
    <source>
        <dbReference type="ARBA" id="ARBA00022723"/>
    </source>
</evidence>
<dbReference type="Proteomes" id="UP000681722">
    <property type="component" value="Unassembled WGS sequence"/>
</dbReference>
<dbReference type="InterPro" id="IPR001841">
    <property type="entry name" value="Znf_RING"/>
</dbReference>
<feature type="domain" description="RING-type" evidence="6">
    <location>
        <begin position="431"/>
        <end position="464"/>
    </location>
</feature>
<accession>A0A813UZ90</accession>
<name>A0A813UZ90_9BILA</name>
<evidence type="ECO:0000259" key="6">
    <source>
        <dbReference type="PROSITE" id="PS50089"/>
    </source>
</evidence>
<evidence type="ECO:0008006" key="11">
    <source>
        <dbReference type="Google" id="ProtNLM"/>
    </source>
</evidence>
<dbReference type="Pfam" id="PF07177">
    <property type="entry name" value="Neuralized"/>
    <property type="match status" value="2"/>
</dbReference>
<proteinExistence type="predicted"/>
<dbReference type="Gene3D" id="2.60.120.920">
    <property type="match status" value="2"/>
</dbReference>
<dbReference type="EMBL" id="CAJNOQ010000701">
    <property type="protein sequence ID" value="CAF0829418.1"/>
    <property type="molecule type" value="Genomic_DNA"/>
</dbReference>
<dbReference type="PROSITE" id="PS51065">
    <property type="entry name" value="NHR"/>
    <property type="match status" value="2"/>
</dbReference>
<organism evidence="8 10">
    <name type="scientific">Didymodactylos carnosus</name>
    <dbReference type="NCBI Taxonomy" id="1234261"/>
    <lineage>
        <taxon>Eukaryota</taxon>
        <taxon>Metazoa</taxon>
        <taxon>Spiralia</taxon>
        <taxon>Gnathifera</taxon>
        <taxon>Rotifera</taxon>
        <taxon>Eurotatoria</taxon>
        <taxon>Bdelloidea</taxon>
        <taxon>Philodinida</taxon>
        <taxon>Philodinidae</taxon>
        <taxon>Didymodactylos</taxon>
    </lineage>
</organism>
<keyword evidence="3 5" id="KW-0863">Zinc-finger</keyword>
<keyword evidence="1" id="KW-0479">Metal-binding</keyword>
<evidence type="ECO:0000259" key="7">
    <source>
        <dbReference type="PROSITE" id="PS51065"/>
    </source>
</evidence>
<dbReference type="Proteomes" id="UP000663829">
    <property type="component" value="Unassembled WGS sequence"/>
</dbReference>
<evidence type="ECO:0000256" key="5">
    <source>
        <dbReference type="PROSITE-ProRule" id="PRU00175"/>
    </source>
</evidence>
<dbReference type="FunFam" id="2.60.120.920:FF:000005">
    <property type="entry name" value="Putative E3 ubiquitin-protein ligase NEURL1B"/>
    <property type="match status" value="1"/>
</dbReference>
<dbReference type="PROSITE" id="PS50089">
    <property type="entry name" value="ZF_RING_2"/>
    <property type="match status" value="1"/>
</dbReference>
<dbReference type="InterPro" id="IPR037962">
    <property type="entry name" value="Neuralized"/>
</dbReference>
<reference evidence="8" key="1">
    <citation type="submission" date="2021-02" db="EMBL/GenBank/DDBJ databases">
        <authorList>
            <person name="Nowell W R."/>
        </authorList>
    </citation>
    <scope>NUCLEOTIDE SEQUENCE</scope>
</reference>
<dbReference type="EMBL" id="CAJOBC010000701">
    <property type="protein sequence ID" value="CAF3616446.1"/>
    <property type="molecule type" value="Genomic_DNA"/>
</dbReference>
<evidence type="ECO:0000256" key="4">
    <source>
        <dbReference type="ARBA" id="ARBA00022833"/>
    </source>
</evidence>
<evidence type="ECO:0000256" key="2">
    <source>
        <dbReference type="ARBA" id="ARBA00022737"/>
    </source>
</evidence>
<dbReference type="GO" id="GO:0061630">
    <property type="term" value="F:ubiquitin protein ligase activity"/>
    <property type="evidence" value="ECO:0007669"/>
    <property type="project" value="TreeGrafter"/>
</dbReference>
<dbReference type="InterPro" id="IPR013083">
    <property type="entry name" value="Znf_RING/FYVE/PHD"/>
</dbReference>
<dbReference type="Pfam" id="PF13920">
    <property type="entry name" value="zf-C3HC4_3"/>
    <property type="match status" value="1"/>
</dbReference>
<feature type="domain" description="NHR" evidence="7">
    <location>
        <begin position="240"/>
        <end position="402"/>
    </location>
</feature>
<dbReference type="AlphaFoldDB" id="A0A813UZ90"/>
<keyword evidence="4" id="KW-0862">Zinc</keyword>
<evidence type="ECO:0000313" key="8">
    <source>
        <dbReference type="EMBL" id="CAF0829418.1"/>
    </source>
</evidence>
<keyword evidence="2" id="KW-0677">Repeat</keyword>
<comment type="caution">
    <text evidence="8">The sequence shown here is derived from an EMBL/GenBank/DDBJ whole genome shotgun (WGS) entry which is preliminary data.</text>
</comment>
<dbReference type="GO" id="GO:0008270">
    <property type="term" value="F:zinc ion binding"/>
    <property type="evidence" value="ECO:0007669"/>
    <property type="project" value="UniProtKB-KW"/>
</dbReference>
<evidence type="ECO:0000313" key="10">
    <source>
        <dbReference type="Proteomes" id="UP000663829"/>
    </source>
</evidence>
<feature type="domain" description="NHR" evidence="7">
    <location>
        <begin position="47"/>
        <end position="204"/>
    </location>
</feature>
<sequence>MLNRRIMKHDLMKLGLTSNRVKKSLSGIMLFIHEKLISTMAELQSSTFQFHSQTFGQNIRIENNGAHAKRFSSFDNGITFSSKPVQINERVYIKIVDIDETKQWCGSLAIGFTQVDPSLINQKDLPKTASPNLSQITSGKSWLKRLYETLSKHLIITFFYNMDGAFYILDGQEQEISKNIEINKPIWALIDIYGNVKGCTFTVAPKILDDGRSLFEKYNQKPDKLELKYYKDLNISSLKPLTFSSVHGPEIELYCEYKLALRKRCNRLIRPYLFVNFAIGPSDEFYFRLLSVDPVYRTSGYFGLTNVNPSMFENRLETLPSDPNSLLDRKEYWLLFDNVFDEQLHELDEYKIAYDTDTGEIILEKNNKPDSKKTIVFADKTQTLYPFFFMNGRITSLSLIGLVAENLMNIIDDPAKQARMIDGEIDDSDLCPICCERKVTCVLIPCGHLTFCVECRDKYKEKICEFIVFIKQISFLDQK</sequence>
<keyword evidence="10" id="KW-1185">Reference proteome</keyword>
<dbReference type="SUPFAM" id="SSF57850">
    <property type="entry name" value="RING/U-box"/>
    <property type="match status" value="1"/>
</dbReference>
<dbReference type="SMART" id="SM00588">
    <property type="entry name" value="NEUZ"/>
    <property type="match status" value="1"/>
</dbReference>
<dbReference type="OrthoDB" id="6078042at2759"/>
<dbReference type="Gene3D" id="3.30.40.10">
    <property type="entry name" value="Zinc/RING finger domain, C3HC4 (zinc finger)"/>
    <property type="match status" value="1"/>
</dbReference>
<dbReference type="PANTHER" id="PTHR12429:SF6">
    <property type="entry name" value="PROTEIN NEURALIZED"/>
    <property type="match status" value="1"/>
</dbReference>
<evidence type="ECO:0000256" key="3">
    <source>
        <dbReference type="ARBA" id="ARBA00022771"/>
    </source>
</evidence>
<evidence type="ECO:0000313" key="9">
    <source>
        <dbReference type="EMBL" id="CAF3616446.1"/>
    </source>
</evidence>
<gene>
    <name evidence="8" type="ORF">GPM918_LOCUS4974</name>
    <name evidence="9" type="ORF">SRO942_LOCUS4975</name>
</gene>
<dbReference type="PANTHER" id="PTHR12429">
    <property type="entry name" value="NEURALIZED"/>
    <property type="match status" value="1"/>
</dbReference>